<evidence type="ECO:0000313" key="1">
    <source>
        <dbReference type="EMBL" id="KAI3767189.1"/>
    </source>
</evidence>
<comment type="caution">
    <text evidence="1">The sequence shown here is derived from an EMBL/GenBank/DDBJ whole genome shotgun (WGS) entry which is preliminary data.</text>
</comment>
<dbReference type="Proteomes" id="UP001055811">
    <property type="component" value="Linkage Group LG03"/>
</dbReference>
<reference evidence="2" key="1">
    <citation type="journal article" date="2022" name="Mol. Ecol. Resour.">
        <title>The genomes of chicory, endive, great burdock and yacon provide insights into Asteraceae palaeo-polyploidization history and plant inulin production.</title>
        <authorList>
            <person name="Fan W."/>
            <person name="Wang S."/>
            <person name="Wang H."/>
            <person name="Wang A."/>
            <person name="Jiang F."/>
            <person name="Liu H."/>
            <person name="Zhao H."/>
            <person name="Xu D."/>
            <person name="Zhang Y."/>
        </authorList>
    </citation>
    <scope>NUCLEOTIDE SEQUENCE [LARGE SCALE GENOMIC DNA]</scope>
    <source>
        <strain evidence="2">cv. Punajuju</strain>
    </source>
</reference>
<accession>A0ACB9F7G7</accession>
<dbReference type="EMBL" id="CM042011">
    <property type="protein sequence ID" value="KAI3767189.1"/>
    <property type="molecule type" value="Genomic_DNA"/>
</dbReference>
<evidence type="ECO:0000313" key="2">
    <source>
        <dbReference type="Proteomes" id="UP001055811"/>
    </source>
</evidence>
<gene>
    <name evidence="1" type="ORF">L2E82_17277</name>
</gene>
<proteinExistence type="predicted"/>
<organism evidence="1 2">
    <name type="scientific">Cichorium intybus</name>
    <name type="common">Chicory</name>
    <dbReference type="NCBI Taxonomy" id="13427"/>
    <lineage>
        <taxon>Eukaryota</taxon>
        <taxon>Viridiplantae</taxon>
        <taxon>Streptophyta</taxon>
        <taxon>Embryophyta</taxon>
        <taxon>Tracheophyta</taxon>
        <taxon>Spermatophyta</taxon>
        <taxon>Magnoliopsida</taxon>
        <taxon>eudicotyledons</taxon>
        <taxon>Gunneridae</taxon>
        <taxon>Pentapetalae</taxon>
        <taxon>asterids</taxon>
        <taxon>campanulids</taxon>
        <taxon>Asterales</taxon>
        <taxon>Asteraceae</taxon>
        <taxon>Cichorioideae</taxon>
        <taxon>Cichorieae</taxon>
        <taxon>Cichoriinae</taxon>
        <taxon>Cichorium</taxon>
    </lineage>
</organism>
<sequence>MSGWIKEVLVDCWTCDCWRKNGSAATYAILRGELVHFVGVERIRTSDCGFNWESCRKNWYLDLDPKAADLCRCGYMPSDLYNLKSTYWTQVDLNYCIEEMHNQHLLSAFFSFFIFRHGGSYLCLCFS</sequence>
<name>A0ACB9F7G7_CICIN</name>
<keyword evidence="2" id="KW-1185">Reference proteome</keyword>
<reference evidence="1 2" key="2">
    <citation type="journal article" date="2022" name="Mol. Ecol. Resour.">
        <title>The genomes of chicory, endive, great burdock and yacon provide insights into Asteraceae paleo-polyploidization history and plant inulin production.</title>
        <authorList>
            <person name="Fan W."/>
            <person name="Wang S."/>
            <person name="Wang H."/>
            <person name="Wang A."/>
            <person name="Jiang F."/>
            <person name="Liu H."/>
            <person name="Zhao H."/>
            <person name="Xu D."/>
            <person name="Zhang Y."/>
        </authorList>
    </citation>
    <scope>NUCLEOTIDE SEQUENCE [LARGE SCALE GENOMIC DNA]</scope>
    <source>
        <strain evidence="2">cv. Punajuju</strain>
        <tissue evidence="1">Leaves</tissue>
    </source>
</reference>
<protein>
    <submittedName>
        <fullName evidence="1">Uncharacterized protein</fullName>
    </submittedName>
</protein>